<gene>
    <name evidence="2" type="ORF">A2493_00380</name>
</gene>
<comment type="caution">
    <text evidence="2">The sequence shown here is derived from an EMBL/GenBank/DDBJ whole genome shotgun (WGS) entry which is preliminary data.</text>
</comment>
<protein>
    <submittedName>
        <fullName evidence="2">Uncharacterized protein</fullName>
    </submittedName>
</protein>
<keyword evidence="1" id="KW-0472">Membrane</keyword>
<feature type="transmembrane region" description="Helical" evidence="1">
    <location>
        <begin position="7"/>
        <end position="29"/>
    </location>
</feature>
<feature type="transmembrane region" description="Helical" evidence="1">
    <location>
        <begin position="35"/>
        <end position="55"/>
    </location>
</feature>
<dbReference type="AlphaFoldDB" id="A0A1F6NLP6"/>
<accession>A0A1F6NLP6</accession>
<sequence length="115" mass="13192">MKLLKLFIVNLLGGVIFSYITIMAFLVKYGLETPSYSIIIIIILTLLGIIISNIMSKKIFKFLYIIYLIIYFILIIIMMVIGSWQVIAALAVLCFIPSIIFTFTLNLREIFDKNS</sequence>
<dbReference type="Proteomes" id="UP000178349">
    <property type="component" value="Unassembled WGS sequence"/>
</dbReference>
<organism evidence="2 3">
    <name type="scientific">Candidatus Magasanikbacteria bacterium RIFOXYC12_FULL_33_11</name>
    <dbReference type="NCBI Taxonomy" id="1798701"/>
    <lineage>
        <taxon>Bacteria</taxon>
        <taxon>Candidatus Magasanikiibacteriota</taxon>
    </lineage>
</organism>
<evidence type="ECO:0000256" key="1">
    <source>
        <dbReference type="SAM" id="Phobius"/>
    </source>
</evidence>
<name>A0A1F6NLP6_9BACT</name>
<evidence type="ECO:0000313" key="2">
    <source>
        <dbReference type="EMBL" id="OGH84916.1"/>
    </source>
</evidence>
<reference evidence="2 3" key="1">
    <citation type="journal article" date="2016" name="Nat. Commun.">
        <title>Thousands of microbial genomes shed light on interconnected biogeochemical processes in an aquifer system.</title>
        <authorList>
            <person name="Anantharaman K."/>
            <person name="Brown C.T."/>
            <person name="Hug L.A."/>
            <person name="Sharon I."/>
            <person name="Castelle C.J."/>
            <person name="Probst A.J."/>
            <person name="Thomas B.C."/>
            <person name="Singh A."/>
            <person name="Wilkins M.J."/>
            <person name="Karaoz U."/>
            <person name="Brodie E.L."/>
            <person name="Williams K.H."/>
            <person name="Hubbard S.S."/>
            <person name="Banfield J.F."/>
        </authorList>
    </citation>
    <scope>NUCLEOTIDE SEQUENCE [LARGE SCALE GENOMIC DNA]</scope>
</reference>
<feature type="transmembrane region" description="Helical" evidence="1">
    <location>
        <begin position="87"/>
        <end position="107"/>
    </location>
</feature>
<keyword evidence="1" id="KW-1133">Transmembrane helix</keyword>
<evidence type="ECO:0000313" key="3">
    <source>
        <dbReference type="Proteomes" id="UP000178349"/>
    </source>
</evidence>
<proteinExistence type="predicted"/>
<keyword evidence="1" id="KW-0812">Transmembrane</keyword>
<dbReference type="EMBL" id="MFQW01000057">
    <property type="protein sequence ID" value="OGH84916.1"/>
    <property type="molecule type" value="Genomic_DNA"/>
</dbReference>
<feature type="transmembrane region" description="Helical" evidence="1">
    <location>
        <begin position="62"/>
        <end position="81"/>
    </location>
</feature>